<dbReference type="OrthoDB" id="1649074at2"/>
<evidence type="ECO:0000313" key="2">
    <source>
        <dbReference type="Proteomes" id="UP000051448"/>
    </source>
</evidence>
<dbReference type="InterPro" id="IPR023324">
    <property type="entry name" value="BH2638-like_sf"/>
</dbReference>
<protein>
    <submittedName>
        <fullName evidence="1">Uncharacterized protein</fullName>
    </submittedName>
</protein>
<proteinExistence type="predicted"/>
<dbReference type="Pfam" id="PF05256">
    <property type="entry name" value="UPF0223"/>
    <property type="match status" value="1"/>
</dbReference>
<name>A0A0R1MRK5_9LACO</name>
<dbReference type="InterPro" id="IPR007920">
    <property type="entry name" value="UPF0223"/>
</dbReference>
<accession>A0A0R1MRK5</accession>
<dbReference type="RefSeq" id="WP_057869000.1">
    <property type="nucleotide sequence ID" value="NZ_AZDX01000005.1"/>
</dbReference>
<dbReference type="Gene3D" id="1.10.220.80">
    <property type="entry name" value="BH2638-like"/>
    <property type="match status" value="1"/>
</dbReference>
<dbReference type="STRING" id="1423759.FC92_GL001620"/>
<dbReference type="EMBL" id="AZDX01000005">
    <property type="protein sequence ID" value="KRL07674.1"/>
    <property type="molecule type" value="Genomic_DNA"/>
</dbReference>
<keyword evidence="2" id="KW-1185">Reference proteome</keyword>
<gene>
    <name evidence="1" type="ORF">FC92_GL001620</name>
</gene>
<evidence type="ECO:0000313" key="1">
    <source>
        <dbReference type="EMBL" id="KRL07674.1"/>
    </source>
</evidence>
<dbReference type="Proteomes" id="UP000051448">
    <property type="component" value="Unassembled WGS sequence"/>
</dbReference>
<dbReference type="AlphaFoldDB" id="A0A0R1MRK5"/>
<comment type="caution">
    <text evidence="1">The sequence shown here is derived from an EMBL/GenBank/DDBJ whole genome shotgun (WGS) entry which is preliminary data.</text>
</comment>
<reference evidence="1 2" key="1">
    <citation type="journal article" date="2015" name="Genome Announc.">
        <title>Expanding the biotechnology potential of lactobacilli through comparative genomics of 213 strains and associated genera.</title>
        <authorList>
            <person name="Sun Z."/>
            <person name="Harris H.M."/>
            <person name="McCann A."/>
            <person name="Guo C."/>
            <person name="Argimon S."/>
            <person name="Zhang W."/>
            <person name="Yang X."/>
            <person name="Jeffery I.B."/>
            <person name="Cooney J.C."/>
            <person name="Kagawa T.F."/>
            <person name="Liu W."/>
            <person name="Song Y."/>
            <person name="Salvetti E."/>
            <person name="Wrobel A."/>
            <person name="Rasinkangas P."/>
            <person name="Parkhill J."/>
            <person name="Rea M.C."/>
            <person name="O'Sullivan O."/>
            <person name="Ritari J."/>
            <person name="Douillard F.P."/>
            <person name="Paul Ross R."/>
            <person name="Yang R."/>
            <person name="Briner A.E."/>
            <person name="Felis G.E."/>
            <person name="de Vos W.M."/>
            <person name="Barrangou R."/>
            <person name="Klaenhammer T.R."/>
            <person name="Caufield P.W."/>
            <person name="Cui Y."/>
            <person name="Zhang H."/>
            <person name="O'Toole P.W."/>
        </authorList>
    </citation>
    <scope>NUCLEOTIDE SEQUENCE [LARGE SCALE GENOMIC DNA]</scope>
    <source>
        <strain evidence="1 2">DSM 19519</strain>
    </source>
</reference>
<dbReference type="GeneID" id="98311316"/>
<organism evidence="1 2">
    <name type="scientific">Liquorilactobacillus hordei DSM 19519</name>
    <dbReference type="NCBI Taxonomy" id="1423759"/>
    <lineage>
        <taxon>Bacteria</taxon>
        <taxon>Bacillati</taxon>
        <taxon>Bacillota</taxon>
        <taxon>Bacilli</taxon>
        <taxon>Lactobacillales</taxon>
        <taxon>Lactobacillaceae</taxon>
        <taxon>Liquorilactobacillus</taxon>
    </lineage>
</organism>
<sequence>MQIPNNFEYPLLPEWSTNEIVAVTDFYQIVEKLYTAKVEREDFLKKYQAYQKAVPMKMNQKKIDRAFCDETGMSIYQATKFVLSNNKKFLHLDVVAR</sequence>
<dbReference type="PATRIC" id="fig|1423759.3.peg.1694"/>
<dbReference type="SUPFAM" id="SSF158504">
    <property type="entry name" value="BH2638-like"/>
    <property type="match status" value="1"/>
</dbReference>